<dbReference type="EMBL" id="LAYJ01000088">
    <property type="protein sequence ID" value="KKI51122.1"/>
    <property type="molecule type" value="Genomic_DNA"/>
</dbReference>
<evidence type="ECO:0000313" key="3">
    <source>
        <dbReference type="EMBL" id="KKI51122.1"/>
    </source>
</evidence>
<comment type="caution">
    <text evidence="3">The sequence shown here is derived from an EMBL/GenBank/DDBJ whole genome shotgun (WGS) entry which is preliminary data.</text>
</comment>
<keyword evidence="1" id="KW-1133">Transmembrane helix</keyword>
<dbReference type="InterPro" id="IPR057169">
    <property type="entry name" value="DUF7847"/>
</dbReference>
<dbReference type="Proteomes" id="UP000034076">
    <property type="component" value="Unassembled WGS sequence"/>
</dbReference>
<keyword evidence="1" id="KW-0472">Membrane</keyword>
<keyword evidence="4" id="KW-1185">Reference proteome</keyword>
<feature type="transmembrane region" description="Helical" evidence="1">
    <location>
        <begin position="126"/>
        <end position="148"/>
    </location>
</feature>
<feature type="transmembrane region" description="Helical" evidence="1">
    <location>
        <begin position="71"/>
        <end position="97"/>
    </location>
</feature>
<dbReference type="Pfam" id="PF25231">
    <property type="entry name" value="DUF7847"/>
    <property type="match status" value="1"/>
</dbReference>
<reference evidence="3 4" key="1">
    <citation type="submission" date="2015-04" db="EMBL/GenBank/DDBJ databases">
        <title>Draft genome sequence of bacteremic isolate Catabacter hongkongensis type strain HKU16T.</title>
        <authorList>
            <person name="Lau S.K."/>
            <person name="Teng J.L."/>
            <person name="Huang Y."/>
            <person name="Curreem S.O."/>
            <person name="Tsui S.K."/>
            <person name="Woo P.C."/>
        </authorList>
    </citation>
    <scope>NUCLEOTIDE SEQUENCE [LARGE SCALE GENOMIC DNA]</scope>
    <source>
        <strain evidence="3 4">HKU16</strain>
    </source>
</reference>
<dbReference type="AlphaFoldDB" id="A0A0M2NL16"/>
<proteinExistence type="predicted"/>
<feature type="transmembrane region" description="Helical" evidence="1">
    <location>
        <begin position="258"/>
        <end position="283"/>
    </location>
</feature>
<feature type="transmembrane region" description="Helical" evidence="1">
    <location>
        <begin position="163"/>
        <end position="189"/>
    </location>
</feature>
<gene>
    <name evidence="3" type="ORF">CHK_1509</name>
</gene>
<evidence type="ECO:0000259" key="2">
    <source>
        <dbReference type="Pfam" id="PF25231"/>
    </source>
</evidence>
<dbReference type="RefSeq" id="WP_131924708.1">
    <property type="nucleotide sequence ID" value="NZ_CAUERS010000014.1"/>
</dbReference>
<accession>A0A0M2NL16</accession>
<organism evidence="3 4">
    <name type="scientific">Christensenella hongkongensis</name>
    <dbReference type="NCBI Taxonomy" id="270498"/>
    <lineage>
        <taxon>Bacteria</taxon>
        <taxon>Bacillati</taxon>
        <taxon>Bacillota</taxon>
        <taxon>Clostridia</taxon>
        <taxon>Christensenellales</taxon>
        <taxon>Christensenellaceae</taxon>
        <taxon>Christensenella</taxon>
    </lineage>
</organism>
<protein>
    <recommendedName>
        <fullName evidence="2">DUF7847 domain-containing protein</fullName>
    </recommendedName>
</protein>
<dbReference type="STRING" id="270498.CHK_1509"/>
<evidence type="ECO:0000256" key="1">
    <source>
        <dbReference type="SAM" id="Phobius"/>
    </source>
</evidence>
<feature type="domain" description="DUF7847" evidence="2">
    <location>
        <begin position="36"/>
        <end position="273"/>
    </location>
</feature>
<sequence>MCKLPMSFKTMFRESGLVYRKNFSRLFIPLLAFQLVLLVPLMFFTMPGTVSVARSLLLTLSQTGGSSLASVLTVLGIVLCVALFVSPLMVSNVVYVIDSDYHGRDITFRNAGAHARKRYGSMLRSYFAIIVLLIPLIVAAVIVIGNVAFADGILVETLSGGEIALLVGFALVVLFVVFGIVFVPYTVAVQGQKGFKAVFSSYRYAFLGNFWSNFTRVLTAALIVVLGGVLINWLSQLPFLELYELYLTDPMLALQNPLMIFVVLLALAAIIVITLIFPFWYAFTYHTYQNAKYEYEKKYPQNKE</sequence>
<dbReference type="OrthoDB" id="2087942at2"/>
<feature type="transmembrane region" description="Helical" evidence="1">
    <location>
        <begin position="210"/>
        <end position="234"/>
    </location>
</feature>
<name>A0A0M2NL16_9FIRM</name>
<keyword evidence="1" id="KW-0812">Transmembrane</keyword>
<evidence type="ECO:0000313" key="4">
    <source>
        <dbReference type="Proteomes" id="UP000034076"/>
    </source>
</evidence>